<evidence type="ECO:0000313" key="8">
    <source>
        <dbReference type="Proteomes" id="UP000344571"/>
    </source>
</evidence>
<sequence>MPDEHSPILVVDLEATCWQSATPEGEPQSIHTMEIIEIGCALTNRQGAVLDKRAFIVRPERQPVLSAFCTELTHITQGMVDNALTLPSVIAQMNVWLEDTGTDLIWCSWGNYDLNHLTAQCALDNADSKLLHLPHLNLKKLWRRTTKQRKKTSLASALAYHGLTFDGQPHRGIDDARNIARLLPFLNWSLADDLDEN</sequence>
<dbReference type="Proteomes" id="UP000243750">
    <property type="component" value="Unassembled WGS sequence"/>
</dbReference>
<dbReference type="CDD" id="cd06133">
    <property type="entry name" value="ERI-1_3'hExo_like"/>
    <property type="match status" value="1"/>
</dbReference>
<dbReference type="InterPro" id="IPR047201">
    <property type="entry name" value="ERI-1_3'hExo-like"/>
</dbReference>
<dbReference type="Proteomes" id="UP000344571">
    <property type="component" value="Chromosome"/>
</dbReference>
<name>A0AA91U644_9GAMM</name>
<dbReference type="PANTHER" id="PTHR23044">
    <property type="entry name" value="3'-5' EXONUCLEASE ERI1-RELATED"/>
    <property type="match status" value="1"/>
</dbReference>
<evidence type="ECO:0000259" key="4">
    <source>
        <dbReference type="SMART" id="SM00479"/>
    </source>
</evidence>
<keyword evidence="3 5" id="KW-0269">Exonuclease</keyword>
<evidence type="ECO:0000313" key="7">
    <source>
        <dbReference type="Proteomes" id="UP000243750"/>
    </source>
</evidence>
<keyword evidence="2" id="KW-0378">Hydrolase</keyword>
<keyword evidence="1" id="KW-0540">Nuclease</keyword>
<evidence type="ECO:0000256" key="2">
    <source>
        <dbReference type="ARBA" id="ARBA00022801"/>
    </source>
</evidence>
<dbReference type="SMART" id="SM00479">
    <property type="entry name" value="EXOIII"/>
    <property type="match status" value="1"/>
</dbReference>
<evidence type="ECO:0000313" key="6">
    <source>
        <dbReference type="EMBL" id="QFY55019.1"/>
    </source>
</evidence>
<feature type="domain" description="Exonuclease" evidence="4">
    <location>
        <begin position="7"/>
        <end position="192"/>
    </location>
</feature>
<evidence type="ECO:0000256" key="1">
    <source>
        <dbReference type="ARBA" id="ARBA00022722"/>
    </source>
</evidence>
<dbReference type="AlphaFoldDB" id="A0AA91U644"/>
<dbReference type="InterPro" id="IPR051274">
    <property type="entry name" value="3-5_Exoribonuclease"/>
</dbReference>
<reference evidence="6 8" key="2">
    <citation type="submission" date="2018-10" db="EMBL/GenBank/DDBJ databases">
        <title>Complete genome sequence of Pseudomonas pelagia strain Kongs-67.</title>
        <authorList>
            <person name="Sinha R.K."/>
            <person name="Krishnan K."/>
        </authorList>
    </citation>
    <scope>NUCLEOTIDE SEQUENCE [LARGE SCALE GENOMIC DNA]</scope>
    <source>
        <strain evidence="6 8">Kongs-67</strain>
    </source>
</reference>
<dbReference type="InterPro" id="IPR012337">
    <property type="entry name" value="RNaseH-like_sf"/>
</dbReference>
<dbReference type="Pfam" id="PF00929">
    <property type="entry name" value="RNase_T"/>
    <property type="match status" value="1"/>
</dbReference>
<dbReference type="PANTHER" id="PTHR23044:SF61">
    <property type="entry name" value="3'-5' EXORIBONUCLEASE 1-RELATED"/>
    <property type="match status" value="1"/>
</dbReference>
<dbReference type="EMBL" id="CP033116">
    <property type="protein sequence ID" value="QFY55019.1"/>
    <property type="molecule type" value="Genomic_DNA"/>
</dbReference>
<dbReference type="SUPFAM" id="SSF53098">
    <property type="entry name" value="Ribonuclease H-like"/>
    <property type="match status" value="1"/>
</dbReference>
<dbReference type="InterPro" id="IPR036397">
    <property type="entry name" value="RNaseH_sf"/>
</dbReference>
<dbReference type="Gene3D" id="3.30.420.10">
    <property type="entry name" value="Ribonuclease H-like superfamily/Ribonuclease H"/>
    <property type="match status" value="1"/>
</dbReference>
<dbReference type="GO" id="GO:0006259">
    <property type="term" value="P:DNA metabolic process"/>
    <property type="evidence" value="ECO:0007669"/>
    <property type="project" value="UniProtKB-ARBA"/>
</dbReference>
<dbReference type="GO" id="GO:0000175">
    <property type="term" value="F:3'-5'-RNA exonuclease activity"/>
    <property type="evidence" value="ECO:0007669"/>
    <property type="project" value="InterPro"/>
</dbReference>
<keyword evidence="8" id="KW-1185">Reference proteome</keyword>
<protein>
    <submittedName>
        <fullName evidence="5">Exonuclease</fullName>
    </submittedName>
</protein>
<reference evidence="5 7" key="1">
    <citation type="submission" date="2017-09" db="EMBL/GenBank/DDBJ databases">
        <title>Bacterial and phytoplankton interrelationship in Kongsfjorden, an Arctic fjord.</title>
        <authorList>
            <person name="Sinha R."/>
            <person name="Krishnan K."/>
        </authorList>
    </citation>
    <scope>NUCLEOTIDE SEQUENCE [LARGE SCALE GENOMIC DNA]</scope>
    <source>
        <strain evidence="5 7">58</strain>
    </source>
</reference>
<dbReference type="RefSeq" id="WP_096344647.1">
    <property type="nucleotide sequence ID" value="NZ_CP033116.1"/>
</dbReference>
<evidence type="ECO:0000256" key="3">
    <source>
        <dbReference type="ARBA" id="ARBA00022839"/>
    </source>
</evidence>
<dbReference type="GO" id="GO:0003676">
    <property type="term" value="F:nucleic acid binding"/>
    <property type="evidence" value="ECO:0007669"/>
    <property type="project" value="InterPro"/>
</dbReference>
<dbReference type="InterPro" id="IPR013520">
    <property type="entry name" value="Ribonucl_H"/>
</dbReference>
<gene>
    <name evidence="5" type="ORF">CO192_00310</name>
    <name evidence="6" type="ORF">EAO82_00710</name>
</gene>
<evidence type="ECO:0000313" key="5">
    <source>
        <dbReference type="EMBL" id="PCD01440.1"/>
    </source>
</evidence>
<accession>A0AA91U644</accession>
<organism evidence="5 7">
    <name type="scientific">Halopseudomonas pelagia</name>
    <dbReference type="NCBI Taxonomy" id="553151"/>
    <lineage>
        <taxon>Bacteria</taxon>
        <taxon>Pseudomonadati</taxon>
        <taxon>Pseudomonadota</taxon>
        <taxon>Gammaproteobacteria</taxon>
        <taxon>Pseudomonadales</taxon>
        <taxon>Pseudomonadaceae</taxon>
        <taxon>Halopseudomonas</taxon>
    </lineage>
</organism>
<dbReference type="EMBL" id="NWMT01000013">
    <property type="protein sequence ID" value="PCD01440.1"/>
    <property type="molecule type" value="Genomic_DNA"/>
</dbReference>
<proteinExistence type="predicted"/>